<dbReference type="Proteomes" id="UP000001542">
    <property type="component" value="Unassembled WGS sequence"/>
</dbReference>
<evidence type="ECO:0000313" key="2">
    <source>
        <dbReference type="EMBL" id="EAX91074.1"/>
    </source>
</evidence>
<dbReference type="Gene3D" id="3.30.710.10">
    <property type="entry name" value="Potassium Channel Kv1.1, Chain A"/>
    <property type="match status" value="1"/>
</dbReference>
<dbReference type="OrthoDB" id="9997739at2759"/>
<gene>
    <name evidence="2" type="ORF">TVAG_229440</name>
</gene>
<reference evidence="2" key="2">
    <citation type="journal article" date="2007" name="Science">
        <title>Draft genome sequence of the sexually transmitted pathogen Trichomonas vaginalis.</title>
        <authorList>
            <person name="Carlton J.M."/>
            <person name="Hirt R.P."/>
            <person name="Silva J.C."/>
            <person name="Delcher A.L."/>
            <person name="Schatz M."/>
            <person name="Zhao Q."/>
            <person name="Wortman J.R."/>
            <person name="Bidwell S.L."/>
            <person name="Alsmark U.C.M."/>
            <person name="Besteiro S."/>
            <person name="Sicheritz-Ponten T."/>
            <person name="Noel C.J."/>
            <person name="Dacks J.B."/>
            <person name="Foster P.G."/>
            <person name="Simillion C."/>
            <person name="Van de Peer Y."/>
            <person name="Miranda-Saavedra D."/>
            <person name="Barton G.J."/>
            <person name="Westrop G.D."/>
            <person name="Mueller S."/>
            <person name="Dessi D."/>
            <person name="Fiori P.L."/>
            <person name="Ren Q."/>
            <person name="Paulsen I."/>
            <person name="Zhang H."/>
            <person name="Bastida-Corcuera F.D."/>
            <person name="Simoes-Barbosa A."/>
            <person name="Brown M.T."/>
            <person name="Hayes R.D."/>
            <person name="Mukherjee M."/>
            <person name="Okumura C.Y."/>
            <person name="Schneider R."/>
            <person name="Smith A.J."/>
            <person name="Vanacova S."/>
            <person name="Villalvazo M."/>
            <person name="Haas B.J."/>
            <person name="Pertea M."/>
            <person name="Feldblyum T.V."/>
            <person name="Utterback T.R."/>
            <person name="Shu C.L."/>
            <person name="Osoegawa K."/>
            <person name="de Jong P.J."/>
            <person name="Hrdy I."/>
            <person name="Horvathova L."/>
            <person name="Zubacova Z."/>
            <person name="Dolezal P."/>
            <person name="Malik S.B."/>
            <person name="Logsdon J.M. Jr."/>
            <person name="Henze K."/>
            <person name="Gupta A."/>
            <person name="Wang C.C."/>
            <person name="Dunne R.L."/>
            <person name="Upcroft J.A."/>
            <person name="Upcroft P."/>
            <person name="White O."/>
            <person name="Salzberg S.L."/>
            <person name="Tang P."/>
            <person name="Chiu C.-H."/>
            <person name="Lee Y.-S."/>
            <person name="Embley T.M."/>
            <person name="Coombs G.H."/>
            <person name="Mottram J.C."/>
            <person name="Tachezy J."/>
            <person name="Fraser-Liggett C.M."/>
            <person name="Johnson P.J."/>
        </authorList>
    </citation>
    <scope>NUCLEOTIDE SEQUENCE [LARGE SCALE GENOMIC DNA]</scope>
    <source>
        <strain evidence="2">G3</strain>
    </source>
</reference>
<dbReference type="VEuPathDB" id="TrichDB:TVAG_229440"/>
<dbReference type="Pfam" id="PF00651">
    <property type="entry name" value="BTB"/>
    <property type="match status" value="1"/>
</dbReference>
<dbReference type="RefSeq" id="XP_001304004.1">
    <property type="nucleotide sequence ID" value="XM_001304003.1"/>
</dbReference>
<name>A2FVJ7_TRIV3</name>
<dbReference type="SMR" id="A2FVJ7"/>
<dbReference type="PROSITE" id="PS50097">
    <property type="entry name" value="BTB"/>
    <property type="match status" value="1"/>
</dbReference>
<sequence length="245" mass="28553">MAHYISSIQWPESSIIKIQTSDGFPMILHKPFLKHRWLLYNKQPELALQTAQSLTKDELQALLLFIYSNLPAKLSYVKIFQQCGLTNTASLQDSTFTEDMRQMMNDTETFDFKLNAAEEGKFVLCHRPVLAARSKYFKALFISHSLENETSEWRCAKPIPFKTLQFFVEYLYTGQINAPEIMHIIPLCWLVRYLRLSNETEIENIVISNLSRELCDDNVEEISKIAEEWNIRCVKGLVEKHQSTH</sequence>
<dbReference type="VEuPathDB" id="TrichDB:TVAGG3_0393760"/>
<dbReference type="CDD" id="cd18186">
    <property type="entry name" value="BTB_POZ_ZBTB_KLHL-like"/>
    <property type="match status" value="1"/>
</dbReference>
<dbReference type="InterPro" id="IPR000210">
    <property type="entry name" value="BTB/POZ_dom"/>
</dbReference>
<dbReference type="SUPFAM" id="SSF54695">
    <property type="entry name" value="POZ domain"/>
    <property type="match status" value="1"/>
</dbReference>
<dbReference type="InParanoid" id="A2FVJ7"/>
<evidence type="ECO:0000313" key="3">
    <source>
        <dbReference type="Proteomes" id="UP000001542"/>
    </source>
</evidence>
<dbReference type="KEGG" id="tva:4748767"/>
<accession>A2FVJ7</accession>
<dbReference type="EMBL" id="DS114060">
    <property type="protein sequence ID" value="EAX91074.1"/>
    <property type="molecule type" value="Genomic_DNA"/>
</dbReference>
<feature type="domain" description="BTB" evidence="1">
    <location>
        <begin position="110"/>
        <end position="180"/>
    </location>
</feature>
<dbReference type="AlphaFoldDB" id="A2FVJ7"/>
<dbReference type="SMART" id="SM00225">
    <property type="entry name" value="BTB"/>
    <property type="match status" value="1"/>
</dbReference>
<reference evidence="2" key="1">
    <citation type="submission" date="2006-10" db="EMBL/GenBank/DDBJ databases">
        <authorList>
            <person name="Amadeo P."/>
            <person name="Zhao Q."/>
            <person name="Wortman J."/>
            <person name="Fraser-Liggett C."/>
            <person name="Carlton J."/>
        </authorList>
    </citation>
    <scope>NUCLEOTIDE SEQUENCE</scope>
    <source>
        <strain evidence="2">G3</strain>
    </source>
</reference>
<dbReference type="InterPro" id="IPR011333">
    <property type="entry name" value="SKP1/BTB/POZ_sf"/>
</dbReference>
<proteinExistence type="predicted"/>
<evidence type="ECO:0000259" key="1">
    <source>
        <dbReference type="PROSITE" id="PS50097"/>
    </source>
</evidence>
<protein>
    <submittedName>
        <fullName evidence="2">BTB/POZ domain containing protein</fullName>
    </submittedName>
</protein>
<keyword evidence="3" id="KW-1185">Reference proteome</keyword>
<organism evidence="2 3">
    <name type="scientific">Trichomonas vaginalis (strain ATCC PRA-98 / G3)</name>
    <dbReference type="NCBI Taxonomy" id="412133"/>
    <lineage>
        <taxon>Eukaryota</taxon>
        <taxon>Metamonada</taxon>
        <taxon>Parabasalia</taxon>
        <taxon>Trichomonadida</taxon>
        <taxon>Trichomonadidae</taxon>
        <taxon>Trichomonas</taxon>
    </lineage>
</organism>